<name>A0A8X6PHQ6_NEPPI</name>
<comment type="caution">
    <text evidence="1">The sequence shown here is derived from an EMBL/GenBank/DDBJ whole genome shotgun (WGS) entry which is preliminary data.</text>
</comment>
<accession>A0A8X6PHQ6</accession>
<protein>
    <submittedName>
        <fullName evidence="1">Uncharacterized protein</fullName>
    </submittedName>
</protein>
<gene>
    <name evidence="1" type="ORF">NPIL_677681</name>
</gene>
<dbReference type="EMBL" id="BMAW01116069">
    <property type="protein sequence ID" value="GFT68988.1"/>
    <property type="molecule type" value="Genomic_DNA"/>
</dbReference>
<proteinExistence type="predicted"/>
<evidence type="ECO:0000313" key="2">
    <source>
        <dbReference type="Proteomes" id="UP000887013"/>
    </source>
</evidence>
<dbReference type="AlphaFoldDB" id="A0A8X6PHQ6"/>
<organism evidence="1 2">
    <name type="scientific">Nephila pilipes</name>
    <name type="common">Giant wood spider</name>
    <name type="synonym">Nephila maculata</name>
    <dbReference type="NCBI Taxonomy" id="299642"/>
    <lineage>
        <taxon>Eukaryota</taxon>
        <taxon>Metazoa</taxon>
        <taxon>Ecdysozoa</taxon>
        <taxon>Arthropoda</taxon>
        <taxon>Chelicerata</taxon>
        <taxon>Arachnida</taxon>
        <taxon>Araneae</taxon>
        <taxon>Araneomorphae</taxon>
        <taxon>Entelegynae</taxon>
        <taxon>Araneoidea</taxon>
        <taxon>Nephilidae</taxon>
        <taxon>Nephila</taxon>
    </lineage>
</organism>
<sequence>MRNACKPKPVGLNWFKWAKNVTSSILRRLSSSSLTTAFTLPEMMYGMEHGEREAGNEKVVNWFGSKAISSLVLQRSNTFALNRAFFPSVLEKPIFQSHCCLSALTVRISSLRSTRTTPLGVSNIFENSPYCS</sequence>
<evidence type="ECO:0000313" key="1">
    <source>
        <dbReference type="EMBL" id="GFT68988.1"/>
    </source>
</evidence>
<reference evidence="1" key="1">
    <citation type="submission" date="2020-08" db="EMBL/GenBank/DDBJ databases">
        <title>Multicomponent nature underlies the extraordinary mechanical properties of spider dragline silk.</title>
        <authorList>
            <person name="Kono N."/>
            <person name="Nakamura H."/>
            <person name="Mori M."/>
            <person name="Yoshida Y."/>
            <person name="Ohtoshi R."/>
            <person name="Malay A.D."/>
            <person name="Moran D.A.P."/>
            <person name="Tomita M."/>
            <person name="Numata K."/>
            <person name="Arakawa K."/>
        </authorList>
    </citation>
    <scope>NUCLEOTIDE SEQUENCE</scope>
</reference>
<keyword evidence="2" id="KW-1185">Reference proteome</keyword>
<dbReference type="Proteomes" id="UP000887013">
    <property type="component" value="Unassembled WGS sequence"/>
</dbReference>